<reference evidence="3" key="1">
    <citation type="submission" date="2023-10" db="EMBL/GenBank/DDBJ databases">
        <authorList>
            <person name="Chen Y."/>
            <person name="Shah S."/>
            <person name="Dougan E. K."/>
            <person name="Thang M."/>
            <person name="Chan C."/>
        </authorList>
    </citation>
    <scope>NUCLEOTIDE SEQUENCE [LARGE SCALE GENOMIC DNA]</scope>
</reference>
<evidence type="ECO:0000256" key="2">
    <source>
        <dbReference type="SAM" id="Phobius"/>
    </source>
</evidence>
<keyword evidence="2" id="KW-0812">Transmembrane</keyword>
<evidence type="ECO:0000313" key="3">
    <source>
        <dbReference type="EMBL" id="CAK0865690.1"/>
    </source>
</evidence>
<gene>
    <name evidence="3" type="ORF">PCOR1329_LOCUS53140</name>
</gene>
<accession>A0ABN9V027</accession>
<evidence type="ECO:0000256" key="1">
    <source>
        <dbReference type="SAM" id="MobiDB-lite"/>
    </source>
</evidence>
<evidence type="ECO:0000313" key="4">
    <source>
        <dbReference type="Proteomes" id="UP001189429"/>
    </source>
</evidence>
<comment type="caution">
    <text evidence="3">The sequence shown here is derived from an EMBL/GenBank/DDBJ whole genome shotgun (WGS) entry which is preliminary data.</text>
</comment>
<protein>
    <submittedName>
        <fullName evidence="3">Uncharacterized protein</fullName>
    </submittedName>
</protein>
<keyword evidence="2" id="KW-0472">Membrane</keyword>
<proteinExistence type="predicted"/>
<sequence>MRESGEELAKRTARVVFGADQCSSTAGASLWSASLVCAARRGCRLGRRVRLTRAAGLGESAGAARDARAPRRAAPAEFRGKKGQERQRGRRRRRRWWHATKRGHAPPHSLLLALDRLPARPARAPLVLVVVVVGLGSAMACHVDLVLIE</sequence>
<feature type="region of interest" description="Disordered" evidence="1">
    <location>
        <begin position="58"/>
        <end position="100"/>
    </location>
</feature>
<keyword evidence="4" id="KW-1185">Reference proteome</keyword>
<organism evidence="3 4">
    <name type="scientific">Prorocentrum cordatum</name>
    <dbReference type="NCBI Taxonomy" id="2364126"/>
    <lineage>
        <taxon>Eukaryota</taxon>
        <taxon>Sar</taxon>
        <taxon>Alveolata</taxon>
        <taxon>Dinophyceae</taxon>
        <taxon>Prorocentrales</taxon>
        <taxon>Prorocentraceae</taxon>
        <taxon>Prorocentrum</taxon>
    </lineage>
</organism>
<feature type="compositionally biased region" description="Basic residues" evidence="1">
    <location>
        <begin position="88"/>
        <end position="100"/>
    </location>
</feature>
<name>A0ABN9V027_9DINO</name>
<dbReference type="EMBL" id="CAUYUJ010016475">
    <property type="protein sequence ID" value="CAK0865690.1"/>
    <property type="molecule type" value="Genomic_DNA"/>
</dbReference>
<dbReference type="Proteomes" id="UP001189429">
    <property type="component" value="Unassembled WGS sequence"/>
</dbReference>
<keyword evidence="2" id="KW-1133">Transmembrane helix</keyword>
<feature type="transmembrane region" description="Helical" evidence="2">
    <location>
        <begin position="126"/>
        <end position="148"/>
    </location>
</feature>
<feature type="compositionally biased region" description="Basic and acidic residues" evidence="1">
    <location>
        <begin position="78"/>
        <end position="87"/>
    </location>
</feature>